<proteinExistence type="predicted"/>
<dbReference type="Proteomes" id="UP000813463">
    <property type="component" value="Chromosome 2"/>
</dbReference>
<dbReference type="InterPro" id="IPR011684">
    <property type="entry name" value="NAB"/>
</dbReference>
<dbReference type="Pfam" id="PF07765">
    <property type="entry name" value="KIP1"/>
    <property type="match status" value="1"/>
</dbReference>
<feature type="compositionally biased region" description="Low complexity" evidence="3">
    <location>
        <begin position="117"/>
        <end position="130"/>
    </location>
</feature>
<feature type="coiled-coil region" evidence="2">
    <location>
        <begin position="187"/>
        <end position="214"/>
    </location>
</feature>
<reference evidence="6" key="2">
    <citation type="submission" date="2025-08" db="UniProtKB">
        <authorList>
            <consortium name="RefSeq"/>
        </authorList>
    </citation>
    <scope>IDENTIFICATION</scope>
    <source>
        <tissue evidence="6">Leaf</tissue>
    </source>
</reference>
<evidence type="ECO:0000313" key="5">
    <source>
        <dbReference type="Proteomes" id="UP000813463"/>
    </source>
</evidence>
<feature type="compositionally biased region" description="Basic and acidic residues" evidence="3">
    <location>
        <begin position="625"/>
        <end position="635"/>
    </location>
</feature>
<feature type="region of interest" description="Disordered" evidence="3">
    <location>
        <begin position="108"/>
        <end position="162"/>
    </location>
</feature>
<reference evidence="5" key="1">
    <citation type="journal article" date="2021" name="Nat. Commun.">
        <title>Genomic analyses provide insights into spinach domestication and the genetic basis of agronomic traits.</title>
        <authorList>
            <person name="Cai X."/>
            <person name="Sun X."/>
            <person name="Xu C."/>
            <person name="Sun H."/>
            <person name="Wang X."/>
            <person name="Ge C."/>
            <person name="Zhang Z."/>
            <person name="Wang Q."/>
            <person name="Fei Z."/>
            <person name="Jiao C."/>
            <person name="Wang Q."/>
        </authorList>
    </citation>
    <scope>NUCLEOTIDE SEQUENCE [LARGE SCALE GENOMIC DNA]</scope>
    <source>
        <strain evidence="5">cv. Varoflay</strain>
    </source>
</reference>
<feature type="coiled-coil region" evidence="2">
    <location>
        <begin position="593"/>
        <end position="620"/>
    </location>
</feature>
<feature type="domain" description="NAB" evidence="4">
    <location>
        <begin position="10"/>
        <end position="90"/>
    </location>
</feature>
<dbReference type="KEGG" id="soe:110783737"/>
<dbReference type="RefSeq" id="XP_021843831.1">
    <property type="nucleotide sequence ID" value="XM_021988139.2"/>
</dbReference>
<feature type="region of interest" description="Disordered" evidence="3">
    <location>
        <begin position="486"/>
        <end position="510"/>
    </location>
</feature>
<keyword evidence="5" id="KW-1185">Reference proteome</keyword>
<feature type="region of interest" description="Disordered" evidence="3">
    <location>
        <begin position="625"/>
        <end position="690"/>
    </location>
</feature>
<evidence type="ECO:0000259" key="4">
    <source>
        <dbReference type="PROSITE" id="PS51774"/>
    </source>
</evidence>
<dbReference type="PROSITE" id="PS51774">
    <property type="entry name" value="NAB"/>
    <property type="match status" value="1"/>
</dbReference>
<dbReference type="PANTHER" id="PTHR31631">
    <property type="entry name" value="PROTEIN NETWORKED 2D"/>
    <property type="match status" value="1"/>
</dbReference>
<dbReference type="OrthoDB" id="616075at2759"/>
<feature type="compositionally biased region" description="Basic and acidic residues" evidence="3">
    <location>
        <begin position="643"/>
        <end position="660"/>
    </location>
</feature>
<dbReference type="GO" id="GO:0003779">
    <property type="term" value="F:actin binding"/>
    <property type="evidence" value="ECO:0007669"/>
    <property type="project" value="InterPro"/>
</dbReference>
<keyword evidence="1 2" id="KW-0175">Coiled coil</keyword>
<evidence type="ECO:0000256" key="2">
    <source>
        <dbReference type="SAM" id="Coils"/>
    </source>
</evidence>
<evidence type="ECO:0000256" key="3">
    <source>
        <dbReference type="SAM" id="MobiDB-lite"/>
    </source>
</evidence>
<feature type="coiled-coil region" evidence="2">
    <location>
        <begin position="388"/>
        <end position="442"/>
    </location>
</feature>
<accession>A0A9R0I706</accession>
<feature type="coiled-coil region" evidence="2">
    <location>
        <begin position="274"/>
        <end position="311"/>
    </location>
</feature>
<gene>
    <name evidence="6" type="primary">LOC110783737</name>
</gene>
<dbReference type="InterPro" id="IPR056889">
    <property type="entry name" value="NET2A-D/KIP1-like_C"/>
</dbReference>
<dbReference type="Pfam" id="PF24918">
    <property type="entry name" value="NET2A_C"/>
    <property type="match status" value="1"/>
</dbReference>
<evidence type="ECO:0000313" key="6">
    <source>
        <dbReference type="RefSeq" id="XP_021843831.1"/>
    </source>
</evidence>
<dbReference type="InterPro" id="IPR056888">
    <property type="entry name" value="NET2A-D/KIP1-like_dom"/>
</dbReference>
<dbReference type="AlphaFoldDB" id="A0A9R0I706"/>
<dbReference type="PANTHER" id="PTHR31631:SF3">
    <property type="entry name" value="PROTEIN NETWORKED 2B"/>
    <property type="match status" value="1"/>
</dbReference>
<dbReference type="Pfam" id="PF25014">
    <property type="entry name" value="NET2A"/>
    <property type="match status" value="1"/>
</dbReference>
<evidence type="ECO:0000256" key="1">
    <source>
        <dbReference type="ARBA" id="ARBA00023054"/>
    </source>
</evidence>
<organism evidence="5 6">
    <name type="scientific">Spinacia oleracea</name>
    <name type="common">Spinach</name>
    <dbReference type="NCBI Taxonomy" id="3562"/>
    <lineage>
        <taxon>Eukaryota</taxon>
        <taxon>Viridiplantae</taxon>
        <taxon>Streptophyta</taxon>
        <taxon>Embryophyta</taxon>
        <taxon>Tracheophyta</taxon>
        <taxon>Spermatophyta</taxon>
        <taxon>Magnoliopsida</taxon>
        <taxon>eudicotyledons</taxon>
        <taxon>Gunneridae</taxon>
        <taxon>Pentapetalae</taxon>
        <taxon>Caryophyllales</taxon>
        <taxon>Chenopodiaceae</taxon>
        <taxon>Chenopodioideae</taxon>
        <taxon>Anserineae</taxon>
        <taxon>Spinacia</taxon>
    </lineage>
</organism>
<dbReference type="GeneID" id="110783737"/>
<sequence length="921" mass="106445">MLHRAATSAYSWWWASHIRTKQSKWLEQNLQDMEGKVQFMLKIIEQEGDSFAKRAEMYYKKRPELIQSVEESYRAYRALAERFDHISKDLQSANRAIAAVFPEQVQMSVESDEEDSLTGSTSSPSPSPDRLTTKNTSPKNFPKAPKPPTPRSKNAKAQAMLASRREQLRKNLSTTGTVLTANSGLSKKEAFKEIDNFEKEILVMQTEKEFMKSKYESSLAKFLELESKITESQTKVCNLQDEFGFGAVIEDYEARTLMEGSALSSCAKVLANLQEEQERSIFEVKEEYKRIKEAHDRIEDLKKQCGSNNNNDAENCEEDLVWGSGFKETLAGIEGTGNVDELREKIKEQLKYNSSKALTEPEMAENIDNLVDKVVCLESTVCSQNALVKRLRDEIDGLFRHIKSFEEQKEELQEDSVMRKRLRELEDELVKIKSYNKEVADKKNSIVLEITGASCNLDHLQEKLHDVKPFEGVVKSEQEVAEIIQKEQQNHSEKENSSEKENYCSDSENHQNEVMMKEVAEEEESTIETELQLGGEEDGINWRQLYMNNMEERERILVEEYTVILRDYKDMKVKLSEMEKKSRDNVFELATLVKDLRDTNDAKDEEIQVLRKKLSAFEGNGDDEVTRSVEKCDIKPEEEEDRSDNKEIIKSSSSDPERKPLFHHLYGPDGLINENEDENENEKENENKVTESRVKIKEVSRTENRFRAELDNLLEANLDFWLRFSTAFHQIRKFQTSIKDLQTELSKLKKQGTDHLLQYQVKSDARPLYKHLREIQTELTLWLEHSGVFQEELRGRFSSLNNIQKEITQLWSTNTKQELSDYQSAKFQGEILNMKHENSKVAEELQAGVQRVKALKFETGKALMRLDKEFGVSDLKFCLMNPSVKPRIPLHTFLFGIKLKKQKKSPAQSIFSCVTSRTLST</sequence>
<protein>
    <submittedName>
        <fullName evidence="6">Protein NETWORKED 2A</fullName>
    </submittedName>
</protein>
<name>A0A9R0I706_SPIOL</name>